<keyword evidence="2" id="KW-1185">Reference proteome</keyword>
<sequence>MNKIKENKQPLPWHGVSKLEIKLRQISHGANIFANGRHRVVVDVYIQGTDAKGDKILVPRDVLFLHTVLIDYNTGEPLTWQAGINDDFTWSYTDEPNEFTIKQELSSTNNNVEEYDSYNLSMVSFYIYCSPETANGFKQVAALVTAPDGNEYSSAYGKDYDSFIQLNSISEINYKYEELGIEKDSRPIAEHIAVTHNGSDIGWEQYNTYVTLKPNYLYDKDGKRYILKYDCFFRQTNEPAPVDTVHQLLHDAYSSIYLTFYYAHFLWSMGEKKTVSVGQTNWFGLHIDQDIHIEIRQKSNAICFTVISTSHYHHPIVQEDLLDLYIILYDQYGNTGAFSIESNYKNDFEKYEIHLKNYNP</sequence>
<dbReference type="EMBL" id="NJCX01000006">
    <property type="protein sequence ID" value="PHM74163.1"/>
    <property type="molecule type" value="Genomic_DNA"/>
</dbReference>
<name>A0A2D0LEX4_9GAMM</name>
<evidence type="ECO:0000313" key="2">
    <source>
        <dbReference type="Proteomes" id="UP000221101"/>
    </source>
</evidence>
<organism evidence="1 2">
    <name type="scientific">Xenorhabdus kozodoii</name>
    <dbReference type="NCBI Taxonomy" id="351676"/>
    <lineage>
        <taxon>Bacteria</taxon>
        <taxon>Pseudomonadati</taxon>
        <taxon>Pseudomonadota</taxon>
        <taxon>Gammaproteobacteria</taxon>
        <taxon>Enterobacterales</taxon>
        <taxon>Morganellaceae</taxon>
        <taxon>Xenorhabdus</taxon>
    </lineage>
</organism>
<protein>
    <submittedName>
        <fullName evidence="1">Uncharacterized protein</fullName>
    </submittedName>
</protein>
<accession>A0A2D0LEX4</accession>
<comment type="caution">
    <text evidence="1">The sequence shown here is derived from an EMBL/GenBank/DDBJ whole genome shotgun (WGS) entry which is preliminary data.</text>
</comment>
<reference evidence="1 2" key="1">
    <citation type="journal article" date="2017" name="Nat. Microbiol.">
        <title>Natural product diversity associated with the nematode symbionts Photorhabdus and Xenorhabdus.</title>
        <authorList>
            <person name="Tobias N.J."/>
            <person name="Wolff H."/>
            <person name="Djahanschiri B."/>
            <person name="Grundmann F."/>
            <person name="Kronenwerth M."/>
            <person name="Shi Y.M."/>
            <person name="Simonyi S."/>
            <person name="Grun P."/>
            <person name="Shapiro-Ilan D."/>
            <person name="Pidot S.J."/>
            <person name="Stinear T.P."/>
            <person name="Ebersberger I."/>
            <person name="Bode H.B."/>
        </authorList>
    </citation>
    <scope>NUCLEOTIDE SEQUENCE [LARGE SCALE GENOMIC DNA]</scope>
    <source>
        <strain evidence="1 2">DSM 17907</strain>
    </source>
</reference>
<evidence type="ECO:0000313" key="1">
    <source>
        <dbReference type="EMBL" id="PHM74163.1"/>
    </source>
</evidence>
<proteinExistence type="predicted"/>
<dbReference type="Proteomes" id="UP000221101">
    <property type="component" value="Unassembled WGS sequence"/>
</dbReference>
<gene>
    <name evidence="1" type="ORF">Xkoz_01048</name>
</gene>
<dbReference type="OrthoDB" id="4021146at2"/>
<dbReference type="RefSeq" id="WP_099141168.1">
    <property type="nucleotide sequence ID" value="NZ_CAWNOR010000097.1"/>
</dbReference>
<dbReference type="AlphaFoldDB" id="A0A2D0LEX4"/>